<reference evidence="2" key="1">
    <citation type="submission" date="2020-11" db="EMBL/GenBank/DDBJ databases">
        <title>Adaptations for nitrogen fixation in a non-lichenized fungal sporocarp promotes dispersal by wood-feeding termites.</title>
        <authorList>
            <consortium name="DOE Joint Genome Institute"/>
            <person name="Koch R.A."/>
            <person name="Yoon G."/>
            <person name="Arayal U."/>
            <person name="Lail K."/>
            <person name="Amirebrahimi M."/>
            <person name="Labutti K."/>
            <person name="Lipzen A."/>
            <person name="Riley R."/>
            <person name="Barry K."/>
            <person name="Henrissat B."/>
            <person name="Grigoriev I.V."/>
            <person name="Herr J.R."/>
            <person name="Aime M.C."/>
        </authorList>
    </citation>
    <scope>NUCLEOTIDE SEQUENCE</scope>
    <source>
        <strain evidence="2">MCA 3950</strain>
    </source>
</reference>
<sequence>MVPLGLVLVGRLRSASPVFVLPHSLAKILPLSLCADLLKNDLDYDRHPLHPFPLSFHHEQTRLSSLPPIWCEPTCPCEFSSVYLDVSHFGPSTRSSYKCPDSSQNGTCCTYASRNIFDLTVAFRLERTIETNQPSVSLWPRKVQVAIFLPYPNDDRCPRRITVPTAIAKILPACTETQYISERDVPGVAERSRSELPENVREPTLSVQPERWEAEATFPQVRALG</sequence>
<proteinExistence type="predicted"/>
<accession>A0A9P7VFN9</accession>
<evidence type="ECO:0000313" key="2">
    <source>
        <dbReference type="EMBL" id="KAG7439139.1"/>
    </source>
</evidence>
<name>A0A9P7VFN9_9AGAR</name>
<dbReference type="EMBL" id="MU250614">
    <property type="protein sequence ID" value="KAG7439139.1"/>
    <property type="molecule type" value="Genomic_DNA"/>
</dbReference>
<keyword evidence="3" id="KW-1185">Reference proteome</keyword>
<protein>
    <submittedName>
        <fullName evidence="2">Uncharacterized protein</fullName>
    </submittedName>
</protein>
<gene>
    <name evidence="2" type="ORF">BT62DRAFT_798135</name>
</gene>
<evidence type="ECO:0000313" key="3">
    <source>
        <dbReference type="Proteomes" id="UP000812287"/>
    </source>
</evidence>
<dbReference type="GeneID" id="66104627"/>
<feature type="region of interest" description="Disordered" evidence="1">
    <location>
        <begin position="185"/>
        <end position="225"/>
    </location>
</feature>
<dbReference type="AlphaFoldDB" id="A0A9P7VFN9"/>
<dbReference type="RefSeq" id="XP_043032643.1">
    <property type="nucleotide sequence ID" value="XM_043182330.1"/>
</dbReference>
<feature type="compositionally biased region" description="Basic and acidic residues" evidence="1">
    <location>
        <begin position="185"/>
        <end position="201"/>
    </location>
</feature>
<comment type="caution">
    <text evidence="2">The sequence shown here is derived from an EMBL/GenBank/DDBJ whole genome shotgun (WGS) entry which is preliminary data.</text>
</comment>
<dbReference type="Proteomes" id="UP000812287">
    <property type="component" value="Unassembled WGS sequence"/>
</dbReference>
<organism evidence="2 3">
    <name type="scientific">Guyanagaster necrorhizus</name>
    <dbReference type="NCBI Taxonomy" id="856835"/>
    <lineage>
        <taxon>Eukaryota</taxon>
        <taxon>Fungi</taxon>
        <taxon>Dikarya</taxon>
        <taxon>Basidiomycota</taxon>
        <taxon>Agaricomycotina</taxon>
        <taxon>Agaricomycetes</taxon>
        <taxon>Agaricomycetidae</taxon>
        <taxon>Agaricales</taxon>
        <taxon>Marasmiineae</taxon>
        <taxon>Physalacriaceae</taxon>
        <taxon>Guyanagaster</taxon>
    </lineage>
</organism>
<evidence type="ECO:0000256" key="1">
    <source>
        <dbReference type="SAM" id="MobiDB-lite"/>
    </source>
</evidence>